<dbReference type="InterPro" id="IPR020471">
    <property type="entry name" value="AKR"/>
</dbReference>
<dbReference type="PRINTS" id="PR00069">
    <property type="entry name" value="ALDKETRDTASE"/>
</dbReference>
<dbReference type="PROSITE" id="PS00062">
    <property type="entry name" value="ALDOKETO_REDUCTASE_2"/>
    <property type="match status" value="1"/>
</dbReference>
<reference evidence="7 8" key="1">
    <citation type="journal article" name="Sci. Rep.">
        <title>Telomere-to-telomere assembled and centromere annotated genomes of the two main subspecies of the button mushroom Agaricus bisporus reveal especially polymorphic chromosome ends.</title>
        <authorList>
            <person name="Sonnenberg A.S.M."/>
            <person name="Sedaghat-Telgerd N."/>
            <person name="Lavrijssen B."/>
            <person name="Ohm R.A."/>
            <person name="Hendrickx P.M."/>
            <person name="Scholtmeijer K."/>
            <person name="Baars J.J.P."/>
            <person name="van Peer A."/>
        </authorList>
    </citation>
    <scope>NUCLEOTIDE SEQUENCE [LARGE SCALE GENOMIC DNA]</scope>
    <source>
        <strain evidence="7 8">H119_p4</strain>
    </source>
</reference>
<dbReference type="FunFam" id="3.20.20.100:FF:000007">
    <property type="entry name" value="NAD(P)H-dependent D-xylose reductase xyl1"/>
    <property type="match status" value="1"/>
</dbReference>
<accession>A0A8H7C6C6</accession>
<feature type="binding site" evidence="4">
    <location>
        <position position="111"/>
    </location>
    <ligand>
        <name>substrate</name>
    </ligand>
</feature>
<name>A0A8H7C6C6_AGABI</name>
<feature type="active site" description="Proton donor" evidence="3">
    <location>
        <position position="49"/>
    </location>
</feature>
<evidence type="ECO:0000259" key="6">
    <source>
        <dbReference type="Pfam" id="PF00248"/>
    </source>
</evidence>
<dbReference type="Gene3D" id="3.20.20.100">
    <property type="entry name" value="NADP-dependent oxidoreductase domain"/>
    <property type="match status" value="1"/>
</dbReference>
<evidence type="ECO:0000256" key="2">
    <source>
        <dbReference type="ARBA" id="ARBA00023002"/>
    </source>
</evidence>
<dbReference type="InterPro" id="IPR036812">
    <property type="entry name" value="NAD(P)_OxRdtase_dom_sf"/>
</dbReference>
<evidence type="ECO:0000313" key="7">
    <source>
        <dbReference type="EMBL" id="KAF7763459.1"/>
    </source>
</evidence>
<dbReference type="PANTHER" id="PTHR11732">
    <property type="entry name" value="ALDO/KETO REDUCTASE"/>
    <property type="match status" value="1"/>
</dbReference>
<dbReference type="AlphaFoldDB" id="A0A8H7C6C6"/>
<dbReference type="InterPro" id="IPR023210">
    <property type="entry name" value="NADP_OxRdtase_dom"/>
</dbReference>
<dbReference type="EMBL" id="JABXXO010000011">
    <property type="protein sequence ID" value="KAF7763459.1"/>
    <property type="molecule type" value="Genomic_DNA"/>
</dbReference>
<dbReference type="Proteomes" id="UP000629468">
    <property type="component" value="Unassembled WGS sequence"/>
</dbReference>
<dbReference type="GO" id="GO:0016491">
    <property type="term" value="F:oxidoreductase activity"/>
    <property type="evidence" value="ECO:0007669"/>
    <property type="project" value="UniProtKB-KW"/>
</dbReference>
<protein>
    <recommendedName>
        <fullName evidence="6">NADP-dependent oxidoreductase domain-containing protein</fullName>
    </recommendedName>
</protein>
<dbReference type="PROSITE" id="PS00798">
    <property type="entry name" value="ALDOKETO_REDUCTASE_1"/>
    <property type="match status" value="1"/>
</dbReference>
<organism evidence="7 8">
    <name type="scientific">Agaricus bisporus var. burnettii</name>
    <dbReference type="NCBI Taxonomy" id="192524"/>
    <lineage>
        <taxon>Eukaryota</taxon>
        <taxon>Fungi</taxon>
        <taxon>Dikarya</taxon>
        <taxon>Basidiomycota</taxon>
        <taxon>Agaricomycotina</taxon>
        <taxon>Agaricomycetes</taxon>
        <taxon>Agaricomycetidae</taxon>
        <taxon>Agaricales</taxon>
        <taxon>Agaricineae</taxon>
        <taxon>Agaricaceae</taxon>
        <taxon>Agaricus</taxon>
    </lineage>
</organism>
<evidence type="ECO:0000256" key="1">
    <source>
        <dbReference type="ARBA" id="ARBA00007905"/>
    </source>
</evidence>
<dbReference type="Pfam" id="PF00248">
    <property type="entry name" value="Aldo_ket_red"/>
    <property type="match status" value="1"/>
</dbReference>
<proteinExistence type="inferred from homology"/>
<evidence type="ECO:0000256" key="4">
    <source>
        <dbReference type="PIRSR" id="PIRSR000097-2"/>
    </source>
</evidence>
<evidence type="ECO:0000256" key="3">
    <source>
        <dbReference type="PIRSR" id="PIRSR000097-1"/>
    </source>
</evidence>
<evidence type="ECO:0000256" key="5">
    <source>
        <dbReference type="PIRSR" id="PIRSR000097-3"/>
    </source>
</evidence>
<evidence type="ECO:0000313" key="8">
    <source>
        <dbReference type="Proteomes" id="UP000629468"/>
    </source>
</evidence>
<sequence>MVSVPNILLKSGFKMPQVGFGLWKVNGSADIVYEAIKAGYRLFDGAFDYGNEEDAGKGIKRAIDEGIVKREDLFITSKLWNSFHEKDKVEPIVRQQLKWWGIEYFDLFLIHFPVSLQYVDYTKFYPTGWTYKDEKGVDHGVKQINVPIRETWEAMEDLVAKGLARSIGVSNFQGSLLMDVLRYAKVPLSVLQVEHHPYLAQRNLISLAKQEGIAVTAYSSFGPQSFVELEWEKAKKLEPLFQHPVIVGIAKAHNRTSAQVLLRWSTQRGIAIIPKSNSKTRLHENLDALTFNLTEQEIDAISGLDENIRFNEPVDYLGTVHIFA</sequence>
<feature type="site" description="Lowers pKa of active site Tyr" evidence="5">
    <location>
        <position position="78"/>
    </location>
</feature>
<keyword evidence="2" id="KW-0560">Oxidoreductase</keyword>
<feature type="domain" description="NADP-dependent oxidoreductase" evidence="6">
    <location>
        <begin position="19"/>
        <end position="305"/>
    </location>
</feature>
<gene>
    <name evidence="7" type="ORF">Agabi119p4_7996</name>
</gene>
<dbReference type="SUPFAM" id="SSF51430">
    <property type="entry name" value="NAD(P)-linked oxidoreductase"/>
    <property type="match status" value="1"/>
</dbReference>
<comment type="caution">
    <text evidence="7">The sequence shown here is derived from an EMBL/GenBank/DDBJ whole genome shotgun (WGS) entry which is preliminary data.</text>
</comment>
<dbReference type="PIRSF" id="PIRSF000097">
    <property type="entry name" value="AKR"/>
    <property type="match status" value="1"/>
</dbReference>
<dbReference type="InterPro" id="IPR018170">
    <property type="entry name" value="Aldo/ket_reductase_CS"/>
</dbReference>
<dbReference type="PROSITE" id="PS00063">
    <property type="entry name" value="ALDOKETO_REDUCTASE_3"/>
    <property type="match status" value="1"/>
</dbReference>
<comment type="similarity">
    <text evidence="1">Belongs to the aldo/keto reductase family.</text>
</comment>